<feature type="compositionally biased region" description="Polar residues" evidence="1">
    <location>
        <begin position="525"/>
        <end position="555"/>
    </location>
</feature>
<dbReference type="Pfam" id="PF07393">
    <property type="entry name" value="Sec10_HB"/>
    <property type="match status" value="1"/>
</dbReference>
<feature type="compositionally biased region" description="Low complexity" evidence="1">
    <location>
        <begin position="509"/>
        <end position="524"/>
    </location>
</feature>
<dbReference type="Proteomes" id="UP001172155">
    <property type="component" value="Unassembled WGS sequence"/>
</dbReference>
<comment type="caution">
    <text evidence="3">The sequence shown here is derived from an EMBL/GenBank/DDBJ whole genome shotgun (WGS) entry which is preliminary data.</text>
</comment>
<feature type="compositionally biased region" description="Polar residues" evidence="1">
    <location>
        <begin position="746"/>
        <end position="757"/>
    </location>
</feature>
<dbReference type="PANTHER" id="PTHR12100:SF1">
    <property type="entry name" value="RECYCLIN-1"/>
    <property type="match status" value="1"/>
</dbReference>
<sequence>MSNFRRAAPGGAPPPGPSILKTLQAAEMIDTKPLLPAEIIAAILDYLPVSDLMRFARASRRMREMVYDDTRWVARLRSMGCWDEVEARRRFDDAMKRRREQASRASVSTGAGPKPAMTTTLFDASVEEERRKAQQLQRQHVADLQDGFETMKITGQAPTLAHSKDPEALLAVIKSVQSVRGHARQEYGRIYGALAPFYFDLAQAKTHTDPIVFQVFRDPERQAQMLSNLQVFSHSDWSQGWRQREEKLSSMVSIFESAVLREFEQGYEFWDVDGRMKKYAGVLCILNGGAAGIDLFVQKHPLFTDRAVLANAMDCVNQAPADTVTLEPSRRFFEVLAAKVDEQAEIIERIFPEPSPVFWSFVDKVREEIIMEYITPLFDETHERSIPSYLKAVSGLFEQTLQFFRTLKAPKGAAADQEARAKELVLKVFEPHLDLYLQDELDTFTRQAEREVGDWEKKLSAQDASVESFYMANFNNRQADKRDFLTSFKKVVMMPVSVLPTSLSLPLGSPFSSSKPASSSTTAANGNSLQATPQPSRPHSPSLTAANAPDRTSSPLPGKAPNDELAAKAALMTSRLEGIKSLFSIEVALGLVHSAKASLGRVAVFIQLGGQAGGEAREQCEAIFVTLLRILGGRHVKPGFDKAVAHLSQYNPREVSQHERGVAPLVTFIELVNVGDLISQMIDVFYEQQLAGPRIADRNDFLDPAGLAKKKFEQMLDESVAAGLNKGIDVLMDEVEYLCATTQLPTDYNPSATTSDPTSEKPVPAPAPPPRLDDIGPTPTARRIRDLVESHTKMLVGSTDKSMLDVFNGEVGLRLFAAVCKHLKRQRVSTEGAIKLIADMNLYFDYVRTLKNADLLAYFKALRELSQIYLIDARSHAKEMATIIADSDRFSGVFRAEEVYEYAERRADWYQVKRDVERAMYGLECVVM</sequence>
<dbReference type="PANTHER" id="PTHR12100">
    <property type="entry name" value="SEC10"/>
    <property type="match status" value="1"/>
</dbReference>
<dbReference type="EMBL" id="JAUKUD010000001">
    <property type="protein sequence ID" value="KAK0754593.1"/>
    <property type="molecule type" value="Genomic_DNA"/>
</dbReference>
<dbReference type="GO" id="GO:0000145">
    <property type="term" value="C:exocyst"/>
    <property type="evidence" value="ECO:0007669"/>
    <property type="project" value="TreeGrafter"/>
</dbReference>
<reference evidence="3" key="1">
    <citation type="submission" date="2023-06" db="EMBL/GenBank/DDBJ databases">
        <title>Genome-scale phylogeny and comparative genomics of the fungal order Sordariales.</title>
        <authorList>
            <consortium name="Lawrence Berkeley National Laboratory"/>
            <person name="Hensen N."/>
            <person name="Bonometti L."/>
            <person name="Westerberg I."/>
            <person name="Brannstrom I.O."/>
            <person name="Guillou S."/>
            <person name="Cros-Aarteil S."/>
            <person name="Calhoun S."/>
            <person name="Haridas S."/>
            <person name="Kuo A."/>
            <person name="Mondo S."/>
            <person name="Pangilinan J."/>
            <person name="Riley R."/>
            <person name="LaButti K."/>
            <person name="Andreopoulos B."/>
            <person name="Lipzen A."/>
            <person name="Chen C."/>
            <person name="Yanf M."/>
            <person name="Daum C."/>
            <person name="Ng V."/>
            <person name="Clum A."/>
            <person name="Steindorff A."/>
            <person name="Ohm R."/>
            <person name="Martin F."/>
            <person name="Silar P."/>
            <person name="Natvig D."/>
            <person name="Lalanne C."/>
            <person name="Gautier V."/>
            <person name="Ament-velasquez S.L."/>
            <person name="Kruys A."/>
            <person name="Hutchinson M.I."/>
            <person name="Powell A.J."/>
            <person name="Barry K."/>
            <person name="Miller A.N."/>
            <person name="Grigoriev I.V."/>
            <person name="Debuchy R."/>
            <person name="Gladieux P."/>
            <person name="Thoren M.H."/>
            <person name="Johannesson H."/>
        </authorList>
    </citation>
    <scope>NUCLEOTIDE SEQUENCE</scope>
    <source>
        <strain evidence="3">SMH3187-1</strain>
    </source>
</reference>
<dbReference type="SMART" id="SM00256">
    <property type="entry name" value="FBOX"/>
    <property type="match status" value="1"/>
</dbReference>
<evidence type="ECO:0000313" key="3">
    <source>
        <dbReference type="EMBL" id="KAK0754593.1"/>
    </source>
</evidence>
<dbReference type="SUPFAM" id="SSF81383">
    <property type="entry name" value="F-box domain"/>
    <property type="match status" value="1"/>
</dbReference>
<evidence type="ECO:0000256" key="1">
    <source>
        <dbReference type="SAM" id="MobiDB-lite"/>
    </source>
</evidence>
<dbReference type="AlphaFoldDB" id="A0AA40FB79"/>
<keyword evidence="4" id="KW-1185">Reference proteome</keyword>
<dbReference type="PROSITE" id="PS50181">
    <property type="entry name" value="FBOX"/>
    <property type="match status" value="1"/>
</dbReference>
<feature type="region of interest" description="Disordered" evidence="1">
    <location>
        <begin position="509"/>
        <end position="562"/>
    </location>
</feature>
<evidence type="ECO:0000313" key="4">
    <source>
        <dbReference type="Proteomes" id="UP001172155"/>
    </source>
</evidence>
<organism evidence="3 4">
    <name type="scientific">Schizothecium vesticola</name>
    <dbReference type="NCBI Taxonomy" id="314040"/>
    <lineage>
        <taxon>Eukaryota</taxon>
        <taxon>Fungi</taxon>
        <taxon>Dikarya</taxon>
        <taxon>Ascomycota</taxon>
        <taxon>Pezizomycotina</taxon>
        <taxon>Sordariomycetes</taxon>
        <taxon>Sordariomycetidae</taxon>
        <taxon>Sordariales</taxon>
        <taxon>Schizotheciaceae</taxon>
        <taxon>Schizothecium</taxon>
    </lineage>
</organism>
<feature type="domain" description="F-box" evidence="2">
    <location>
        <begin position="35"/>
        <end position="75"/>
    </location>
</feature>
<dbReference type="InterPro" id="IPR009976">
    <property type="entry name" value="Sec10-like"/>
</dbReference>
<evidence type="ECO:0000259" key="2">
    <source>
        <dbReference type="PROSITE" id="PS50181"/>
    </source>
</evidence>
<protein>
    <submittedName>
        <fullName evidence="3">Exocyst complex component Sec10-like protein</fullName>
    </submittedName>
</protein>
<feature type="region of interest" description="Disordered" evidence="1">
    <location>
        <begin position="96"/>
        <end position="117"/>
    </location>
</feature>
<name>A0AA40FB79_9PEZI</name>
<dbReference type="GO" id="GO:0006887">
    <property type="term" value="P:exocytosis"/>
    <property type="evidence" value="ECO:0007669"/>
    <property type="project" value="TreeGrafter"/>
</dbReference>
<dbReference type="Gene3D" id="1.20.1280.50">
    <property type="match status" value="1"/>
</dbReference>
<dbReference type="Pfam" id="PF12937">
    <property type="entry name" value="F-box-like"/>
    <property type="match status" value="1"/>
</dbReference>
<gene>
    <name evidence="3" type="ORF">B0T18DRAFT_434937</name>
</gene>
<feature type="region of interest" description="Disordered" evidence="1">
    <location>
        <begin position="746"/>
        <end position="778"/>
    </location>
</feature>
<dbReference type="InterPro" id="IPR036047">
    <property type="entry name" value="F-box-like_dom_sf"/>
</dbReference>
<proteinExistence type="predicted"/>
<dbReference type="InterPro" id="IPR001810">
    <property type="entry name" value="F-box_dom"/>
</dbReference>
<accession>A0AA40FB79</accession>
<dbReference type="InterPro" id="IPR048627">
    <property type="entry name" value="Sec10_HB"/>
</dbReference>
<dbReference type="GO" id="GO:0006893">
    <property type="term" value="P:Golgi to plasma membrane transport"/>
    <property type="evidence" value="ECO:0007669"/>
    <property type="project" value="TreeGrafter"/>
</dbReference>